<evidence type="ECO:0000313" key="6">
    <source>
        <dbReference type="Proteomes" id="UP001500962"/>
    </source>
</evidence>
<dbReference type="RefSeq" id="WP_244698824.1">
    <property type="nucleotide sequence ID" value="NZ_BAAADN010000030.1"/>
</dbReference>
<dbReference type="Gene3D" id="3.40.50.720">
    <property type="entry name" value="NAD(P)-binding Rossmann-like Domain"/>
    <property type="match status" value="1"/>
</dbReference>
<dbReference type="Proteomes" id="UP001500962">
    <property type="component" value="Unassembled WGS sequence"/>
</dbReference>
<name>A0AAV3SGV4_HALDO</name>
<evidence type="ECO:0000313" key="3">
    <source>
        <dbReference type="EMBL" id="GAA0464060.1"/>
    </source>
</evidence>
<dbReference type="Pfam" id="PF00106">
    <property type="entry name" value="adh_short"/>
    <property type="match status" value="1"/>
</dbReference>
<proteinExistence type="inferred from homology"/>
<dbReference type="EMBL" id="BAAADN010000030">
    <property type="protein sequence ID" value="GAA0464060.1"/>
    <property type="molecule type" value="Genomic_DNA"/>
</dbReference>
<comment type="similarity">
    <text evidence="1">Belongs to the short-chain dehydrogenases/reductases (SDR) family.</text>
</comment>
<gene>
    <name evidence="3" type="ORF">GCM10008985_21140</name>
    <name evidence="4" type="ORF">MUK72_08380</name>
</gene>
<dbReference type="CDD" id="cd05233">
    <property type="entry name" value="SDR_c"/>
    <property type="match status" value="1"/>
</dbReference>
<dbReference type="AlphaFoldDB" id="A0AAV3SGV4"/>
<reference evidence="3" key="3">
    <citation type="submission" date="2023-12" db="EMBL/GenBank/DDBJ databases">
        <authorList>
            <person name="Sun Q."/>
            <person name="Inoue M."/>
        </authorList>
    </citation>
    <scope>NUCLEOTIDE SEQUENCE</scope>
    <source>
        <strain evidence="3">JCM 12289</strain>
    </source>
</reference>
<evidence type="ECO:0000256" key="1">
    <source>
        <dbReference type="ARBA" id="ARBA00006484"/>
    </source>
</evidence>
<keyword evidence="2" id="KW-0560">Oxidoreductase</keyword>
<dbReference type="Proteomes" id="UP000830542">
    <property type="component" value="Chromosome"/>
</dbReference>
<evidence type="ECO:0000313" key="4">
    <source>
        <dbReference type="EMBL" id="UOO93987.1"/>
    </source>
</evidence>
<organism evidence="3 6">
    <name type="scientific">Halococcus dombrowskii</name>
    <dbReference type="NCBI Taxonomy" id="179637"/>
    <lineage>
        <taxon>Archaea</taxon>
        <taxon>Methanobacteriati</taxon>
        <taxon>Methanobacteriota</taxon>
        <taxon>Stenosarchaea group</taxon>
        <taxon>Halobacteria</taxon>
        <taxon>Halobacteriales</taxon>
        <taxon>Halococcaceae</taxon>
        <taxon>Halococcus</taxon>
    </lineage>
</organism>
<dbReference type="PANTHER" id="PTHR48107:SF7">
    <property type="entry name" value="RE15974P"/>
    <property type="match status" value="1"/>
</dbReference>
<dbReference type="GO" id="GO:0016614">
    <property type="term" value="F:oxidoreductase activity, acting on CH-OH group of donors"/>
    <property type="evidence" value="ECO:0007669"/>
    <property type="project" value="UniProtKB-ARBA"/>
</dbReference>
<sequence length="229" mass="23975">MDDTIAVVTGVSRGVGRAVAHRFAEEGAHVVGCARSTDALDELAADANELDGEITTQRADVRDEYDVERLCETAANVGEIGLVVANAGVYHGPAGETPLADESYTAFDDHLRTNARGVFATVREAVPHLADDARVLVPTGAIAREAQAGFGSYAVSKAAAEALVRGFATELDHSVGLLDLGQVATDLAGEAGRDPADIAEMFVWAATEADGEDLDGSVLDLRAWRQATR</sequence>
<dbReference type="SUPFAM" id="SSF51735">
    <property type="entry name" value="NAD(P)-binding Rossmann-fold domains"/>
    <property type="match status" value="1"/>
</dbReference>
<reference evidence="3" key="1">
    <citation type="journal article" date="2014" name="Int. J. Syst. Evol. Microbiol.">
        <title>Complete genome sequence of Corynebacterium casei LMG S-19264T (=DSM 44701T), isolated from a smear-ripened cheese.</title>
        <authorList>
            <consortium name="US DOE Joint Genome Institute (JGI-PGF)"/>
            <person name="Walter F."/>
            <person name="Albersmeier A."/>
            <person name="Kalinowski J."/>
            <person name="Ruckert C."/>
        </authorList>
    </citation>
    <scope>NUCLEOTIDE SEQUENCE</scope>
    <source>
        <strain evidence="3">JCM 12289</strain>
    </source>
</reference>
<dbReference type="PRINTS" id="PR00081">
    <property type="entry name" value="GDHRDH"/>
</dbReference>
<dbReference type="PANTHER" id="PTHR48107">
    <property type="entry name" value="NADPH-DEPENDENT ALDEHYDE REDUCTASE-LIKE PROTEIN, CHLOROPLASTIC-RELATED"/>
    <property type="match status" value="1"/>
</dbReference>
<dbReference type="GeneID" id="71761858"/>
<accession>A0AAV3SGV4</accession>
<dbReference type="InterPro" id="IPR036291">
    <property type="entry name" value="NAD(P)-bd_dom_sf"/>
</dbReference>
<reference evidence="4" key="2">
    <citation type="submission" date="2022-04" db="EMBL/GenBank/DDBJ databases">
        <title>Sequencing and genomic assembly of Halococcus dombrowskii.</title>
        <authorList>
            <person name="Lim S.W."/>
            <person name="MacLea K.S."/>
        </authorList>
    </citation>
    <scope>NUCLEOTIDE SEQUENCE</scope>
    <source>
        <strain evidence="4">H4</strain>
    </source>
</reference>
<dbReference type="InterPro" id="IPR002347">
    <property type="entry name" value="SDR_fam"/>
</dbReference>
<keyword evidence="5" id="KW-1185">Reference proteome</keyword>
<protein>
    <submittedName>
        <fullName evidence="3">SDR family oxidoreductase</fullName>
    </submittedName>
</protein>
<evidence type="ECO:0000256" key="2">
    <source>
        <dbReference type="ARBA" id="ARBA00023002"/>
    </source>
</evidence>
<dbReference type="EMBL" id="CP095005">
    <property type="protein sequence ID" value="UOO93987.1"/>
    <property type="molecule type" value="Genomic_DNA"/>
</dbReference>
<evidence type="ECO:0000313" key="5">
    <source>
        <dbReference type="Proteomes" id="UP000830542"/>
    </source>
</evidence>
<dbReference type="KEGG" id="hdo:MUK72_08380"/>